<dbReference type="PANTHER" id="PTHR11224:SF10">
    <property type="entry name" value="IP09428P-RELATED"/>
    <property type="match status" value="1"/>
</dbReference>
<keyword evidence="9" id="KW-1185">Reference proteome</keyword>
<dbReference type="Proteomes" id="UP000198341">
    <property type="component" value="Chromosome 7"/>
</dbReference>
<feature type="zinc finger region" description="C3H1-type" evidence="5">
    <location>
        <begin position="19"/>
        <end position="45"/>
    </location>
</feature>
<dbReference type="PROSITE" id="PS50089">
    <property type="entry name" value="ZF_RING_2"/>
    <property type="match status" value="1"/>
</dbReference>
<protein>
    <submittedName>
        <fullName evidence="8">Uncharacterized protein</fullName>
    </submittedName>
</protein>
<dbReference type="RefSeq" id="XP_007511970.1">
    <property type="nucleotide sequence ID" value="XM_007511908.1"/>
</dbReference>
<organism evidence="8 9">
    <name type="scientific">Bathycoccus prasinos</name>
    <dbReference type="NCBI Taxonomy" id="41875"/>
    <lineage>
        <taxon>Eukaryota</taxon>
        <taxon>Viridiplantae</taxon>
        <taxon>Chlorophyta</taxon>
        <taxon>Mamiellophyceae</taxon>
        <taxon>Mamiellales</taxon>
        <taxon>Bathycoccaceae</taxon>
        <taxon>Bathycoccus</taxon>
    </lineage>
</organism>
<dbReference type="InterPro" id="IPR018957">
    <property type="entry name" value="Znf_C3HC4_RING-type"/>
</dbReference>
<dbReference type="Pfam" id="PF00097">
    <property type="entry name" value="zf-C3HC4"/>
    <property type="match status" value="1"/>
</dbReference>
<evidence type="ECO:0000259" key="7">
    <source>
        <dbReference type="PROSITE" id="PS50103"/>
    </source>
</evidence>
<feature type="domain" description="RING-type" evidence="6">
    <location>
        <begin position="351"/>
        <end position="413"/>
    </location>
</feature>
<dbReference type="SUPFAM" id="SSF57850">
    <property type="entry name" value="RING/U-box"/>
    <property type="match status" value="1"/>
</dbReference>
<evidence type="ECO:0000256" key="1">
    <source>
        <dbReference type="ARBA" id="ARBA00022679"/>
    </source>
</evidence>
<dbReference type="Gene3D" id="4.10.1000.10">
    <property type="entry name" value="Zinc finger, CCCH-type"/>
    <property type="match status" value="2"/>
</dbReference>
<dbReference type="SMART" id="SM00184">
    <property type="entry name" value="RING"/>
    <property type="match status" value="1"/>
</dbReference>
<dbReference type="CDD" id="cd16521">
    <property type="entry name" value="RING-HC_MKRN"/>
    <property type="match status" value="1"/>
</dbReference>
<dbReference type="InterPro" id="IPR036855">
    <property type="entry name" value="Znf_CCCH_sf"/>
</dbReference>
<dbReference type="InterPro" id="IPR045072">
    <property type="entry name" value="MKRN-like"/>
</dbReference>
<dbReference type="Gene3D" id="3.30.40.10">
    <property type="entry name" value="Zinc/RING finger domain, C3HC4 (zinc finger)"/>
    <property type="match status" value="1"/>
</dbReference>
<dbReference type="GO" id="GO:0061630">
    <property type="term" value="F:ubiquitin protein ligase activity"/>
    <property type="evidence" value="ECO:0007669"/>
    <property type="project" value="InterPro"/>
</dbReference>
<dbReference type="InterPro" id="IPR017907">
    <property type="entry name" value="Znf_RING_CS"/>
</dbReference>
<dbReference type="GeneID" id="19014631"/>
<dbReference type="STRING" id="41875.K8F172"/>
<feature type="domain" description="C3H1-type" evidence="7">
    <location>
        <begin position="49"/>
        <end position="79"/>
    </location>
</feature>
<keyword evidence="4 5" id="KW-0862">Zinc</keyword>
<dbReference type="eggNOG" id="KOG1039">
    <property type="taxonomic scope" value="Eukaryota"/>
</dbReference>
<dbReference type="OrthoDB" id="411372at2759"/>
<dbReference type="SMART" id="SM00356">
    <property type="entry name" value="ZnF_C3H1"/>
    <property type="match status" value="3"/>
</dbReference>
<keyword evidence="2 5" id="KW-0479">Metal-binding</keyword>
<dbReference type="PROSITE" id="PS00518">
    <property type="entry name" value="ZF_RING_1"/>
    <property type="match status" value="1"/>
</dbReference>
<reference evidence="8 9" key="1">
    <citation type="submission" date="2011-10" db="EMBL/GenBank/DDBJ databases">
        <authorList>
            <person name="Genoscope - CEA"/>
        </authorList>
    </citation>
    <scope>NUCLEOTIDE SEQUENCE [LARGE SCALE GENOMIC DNA]</scope>
    <source>
        <strain evidence="8 9">RCC 1105</strain>
    </source>
</reference>
<evidence type="ECO:0000256" key="5">
    <source>
        <dbReference type="PROSITE-ProRule" id="PRU00723"/>
    </source>
</evidence>
<dbReference type="Pfam" id="PF14608">
    <property type="entry name" value="zf-CCCH_2"/>
    <property type="match status" value="2"/>
</dbReference>
<dbReference type="EMBL" id="FO082272">
    <property type="protein sequence ID" value="CCO66058.1"/>
    <property type="molecule type" value="Genomic_DNA"/>
</dbReference>
<evidence type="ECO:0000256" key="4">
    <source>
        <dbReference type="ARBA" id="ARBA00022833"/>
    </source>
</evidence>
<evidence type="ECO:0000313" key="9">
    <source>
        <dbReference type="Proteomes" id="UP000198341"/>
    </source>
</evidence>
<feature type="zinc finger region" description="C3H1-type" evidence="5">
    <location>
        <begin position="442"/>
        <end position="469"/>
    </location>
</feature>
<accession>K8F172</accession>
<feature type="zinc finger region" description="C3H1-type" evidence="5">
    <location>
        <begin position="49"/>
        <end position="79"/>
    </location>
</feature>
<dbReference type="GO" id="GO:0000209">
    <property type="term" value="P:protein polyubiquitination"/>
    <property type="evidence" value="ECO:0007669"/>
    <property type="project" value="InterPro"/>
</dbReference>
<keyword evidence="1" id="KW-0808">Transferase</keyword>
<evidence type="ECO:0000259" key="6">
    <source>
        <dbReference type="PROSITE" id="PS50089"/>
    </source>
</evidence>
<dbReference type="InterPro" id="IPR013083">
    <property type="entry name" value="Znf_RING/FYVE/PHD"/>
</dbReference>
<name>K8F172_9CHLO</name>
<dbReference type="InterPro" id="IPR001841">
    <property type="entry name" value="Znf_RING"/>
</dbReference>
<dbReference type="GO" id="GO:0008270">
    <property type="term" value="F:zinc ion binding"/>
    <property type="evidence" value="ECO:0007669"/>
    <property type="project" value="UniProtKB-KW"/>
</dbReference>
<sequence>MDPPNPPSSRAATNTKSSSSNTIACKFFLAGACAKPECKFSHDANDDQRPTTSRCPFYKKGKQNSCTYGDKCRYDHCNDDNNNALGTIQTTTATARRENSSGGGGNLATTTRLMNTKAPSFVPTFGTGGAAFLSQQMQRTNLSGGSQSTSSFTAASSLVVAGGGGGASGAWQNSPGEHLRRSGEEAEEFGGDGGDDWGYEDEYGNWVSFNTGEGEDMADFVAAQLPDDDDLFLGMTASSGDLQEYQQQQPPPQQQRQQLVAVGDGYGYYDQQGQWVNIEDPQSQAFLEQQYQLQQQQQQQQQYHHFQQQQQQQQQRQVPRDVNAMFRPLEVGNASDQSYDQQRSFDAQIECSICLERVADESRPFSARRFGLLDKCDHSFCLSCIRGWRDGGVQGKEAGAIATEQARMCPICRVNSFFITPSAHFPRTPEEKEEILKNYLSKMKQIPCKHYNNGRCPFGTSCFYSHGSGEVDTGVRKTTTAGEELHILTTPTLADYLDVSKKVGGGGSR</sequence>
<dbReference type="AlphaFoldDB" id="K8F172"/>
<dbReference type="PANTHER" id="PTHR11224">
    <property type="entry name" value="MAKORIN-RELATED"/>
    <property type="match status" value="1"/>
</dbReference>
<dbReference type="KEGG" id="bpg:Bathy07g01410"/>
<dbReference type="Pfam" id="PF00642">
    <property type="entry name" value="zf-CCCH"/>
    <property type="match status" value="1"/>
</dbReference>
<dbReference type="PROSITE" id="PS50103">
    <property type="entry name" value="ZF_C3H1"/>
    <property type="match status" value="3"/>
</dbReference>
<keyword evidence="3 5" id="KW-0863">Zinc-finger</keyword>
<dbReference type="SUPFAM" id="SSF90229">
    <property type="entry name" value="CCCH zinc finger"/>
    <property type="match status" value="1"/>
</dbReference>
<proteinExistence type="predicted"/>
<gene>
    <name evidence="8" type="ORF">Bathy07g01410</name>
</gene>
<evidence type="ECO:0000313" key="8">
    <source>
        <dbReference type="EMBL" id="CCO66058.1"/>
    </source>
</evidence>
<evidence type="ECO:0000256" key="2">
    <source>
        <dbReference type="ARBA" id="ARBA00022723"/>
    </source>
</evidence>
<feature type="domain" description="C3H1-type" evidence="7">
    <location>
        <begin position="442"/>
        <end position="469"/>
    </location>
</feature>
<evidence type="ECO:0000256" key="3">
    <source>
        <dbReference type="ARBA" id="ARBA00022771"/>
    </source>
</evidence>
<dbReference type="InterPro" id="IPR000571">
    <property type="entry name" value="Znf_CCCH"/>
</dbReference>
<feature type="domain" description="C3H1-type" evidence="7">
    <location>
        <begin position="19"/>
        <end position="45"/>
    </location>
</feature>